<name>A0A7X0JLW5_9HYPH</name>
<feature type="transmembrane region" description="Helical" evidence="1">
    <location>
        <begin position="6"/>
        <end position="25"/>
    </location>
</feature>
<gene>
    <name evidence="2" type="ORF">F4695_002993</name>
</gene>
<dbReference type="RefSeq" id="WP_246454026.1">
    <property type="nucleotide sequence ID" value="NZ_JACHBU010000005.1"/>
</dbReference>
<keyword evidence="1" id="KW-0812">Transmembrane</keyword>
<proteinExistence type="predicted"/>
<protein>
    <submittedName>
        <fullName evidence="2">Uncharacterized protein</fullName>
    </submittedName>
</protein>
<organism evidence="2 3">
    <name type="scientific">Rhizobium soli</name>
    <dbReference type="NCBI Taxonomy" id="424798"/>
    <lineage>
        <taxon>Bacteria</taxon>
        <taxon>Pseudomonadati</taxon>
        <taxon>Pseudomonadota</taxon>
        <taxon>Alphaproteobacteria</taxon>
        <taxon>Hyphomicrobiales</taxon>
        <taxon>Rhizobiaceae</taxon>
        <taxon>Rhizobium/Agrobacterium group</taxon>
        <taxon>Rhizobium</taxon>
    </lineage>
</organism>
<evidence type="ECO:0000313" key="2">
    <source>
        <dbReference type="EMBL" id="MBB6509625.1"/>
    </source>
</evidence>
<evidence type="ECO:0000256" key="1">
    <source>
        <dbReference type="SAM" id="Phobius"/>
    </source>
</evidence>
<keyword evidence="3" id="KW-1185">Reference proteome</keyword>
<sequence>MSPLVVWSIAIGVMLALAFYVTRLVKHSDEDSLHDMGLAILEFGRAYPAEAIRSLHSTADANTIFVRLHDNKSGIMRNRGNHFACHVIRPGRVRVTPTPEPKGFSAEFLDSPTQNGTFVFRNEGEAAEVSLWLLDNYVSVADRQLPAEPQPASNTGRSD</sequence>
<evidence type="ECO:0000313" key="3">
    <source>
        <dbReference type="Proteomes" id="UP000585437"/>
    </source>
</evidence>
<reference evidence="2 3" key="1">
    <citation type="submission" date="2020-08" db="EMBL/GenBank/DDBJ databases">
        <title>The Agave Microbiome: Exploring the role of microbial communities in plant adaptations to desert environments.</title>
        <authorList>
            <person name="Partida-Martinez L.P."/>
        </authorList>
    </citation>
    <scope>NUCLEOTIDE SEQUENCE [LARGE SCALE GENOMIC DNA]</scope>
    <source>
        <strain evidence="2 3">AS3.12</strain>
    </source>
</reference>
<keyword evidence="1" id="KW-1133">Transmembrane helix</keyword>
<accession>A0A7X0JLW5</accession>
<keyword evidence="1" id="KW-0472">Membrane</keyword>
<comment type="caution">
    <text evidence="2">The sequence shown here is derived from an EMBL/GenBank/DDBJ whole genome shotgun (WGS) entry which is preliminary data.</text>
</comment>
<dbReference type="AlphaFoldDB" id="A0A7X0JLW5"/>
<dbReference type="Proteomes" id="UP000585437">
    <property type="component" value="Unassembled WGS sequence"/>
</dbReference>
<dbReference type="EMBL" id="JACHBU010000005">
    <property type="protein sequence ID" value="MBB6509625.1"/>
    <property type="molecule type" value="Genomic_DNA"/>
</dbReference>